<evidence type="ECO:0000256" key="1">
    <source>
        <dbReference type="SAM" id="Coils"/>
    </source>
</evidence>
<feature type="coiled-coil region" evidence="1">
    <location>
        <begin position="54"/>
        <end position="323"/>
    </location>
</feature>
<dbReference type="EMBL" id="SPLM01000036">
    <property type="protein sequence ID" value="TMW65974.1"/>
    <property type="molecule type" value="Genomic_DNA"/>
</dbReference>
<dbReference type="GO" id="GO:0060271">
    <property type="term" value="P:cilium assembly"/>
    <property type="evidence" value="ECO:0007669"/>
    <property type="project" value="TreeGrafter"/>
</dbReference>
<dbReference type="Proteomes" id="UP000794436">
    <property type="component" value="Unassembled WGS sequence"/>
</dbReference>
<dbReference type="GO" id="GO:0034451">
    <property type="term" value="C:centriolar satellite"/>
    <property type="evidence" value="ECO:0007669"/>
    <property type="project" value="TreeGrafter"/>
</dbReference>
<feature type="compositionally biased region" description="Low complexity" evidence="2">
    <location>
        <begin position="959"/>
        <end position="973"/>
    </location>
</feature>
<feature type="region of interest" description="Disordered" evidence="2">
    <location>
        <begin position="954"/>
        <end position="987"/>
    </location>
</feature>
<feature type="coiled-coil region" evidence="1">
    <location>
        <begin position="446"/>
        <end position="537"/>
    </location>
</feature>
<evidence type="ECO:0000256" key="2">
    <source>
        <dbReference type="SAM" id="MobiDB-lite"/>
    </source>
</evidence>
<evidence type="ECO:0000313" key="4">
    <source>
        <dbReference type="Proteomes" id="UP000794436"/>
    </source>
</evidence>
<comment type="caution">
    <text evidence="3">The sequence shown here is derived from an EMBL/GenBank/DDBJ whole genome shotgun (WGS) entry which is preliminary data.</text>
</comment>
<name>A0A8K1CMT4_PYTOL</name>
<dbReference type="GO" id="GO:0045931">
    <property type="term" value="P:positive regulation of mitotic cell cycle"/>
    <property type="evidence" value="ECO:0007669"/>
    <property type="project" value="TreeGrafter"/>
</dbReference>
<evidence type="ECO:0000313" key="3">
    <source>
        <dbReference type="EMBL" id="TMW65974.1"/>
    </source>
</evidence>
<accession>A0A8K1CMT4</accession>
<feature type="region of interest" description="Disordered" evidence="2">
    <location>
        <begin position="545"/>
        <end position="610"/>
    </location>
</feature>
<organism evidence="3 4">
    <name type="scientific">Pythium oligandrum</name>
    <name type="common">Mycoparasitic fungus</name>
    <dbReference type="NCBI Taxonomy" id="41045"/>
    <lineage>
        <taxon>Eukaryota</taxon>
        <taxon>Sar</taxon>
        <taxon>Stramenopiles</taxon>
        <taxon>Oomycota</taxon>
        <taxon>Peronosporomycetes</taxon>
        <taxon>Pythiales</taxon>
        <taxon>Pythiaceae</taxon>
        <taxon>Pythium</taxon>
    </lineage>
</organism>
<feature type="region of interest" description="Disordered" evidence="2">
    <location>
        <begin position="849"/>
        <end position="937"/>
    </location>
</feature>
<feature type="coiled-coil region" evidence="1">
    <location>
        <begin position="612"/>
        <end position="788"/>
    </location>
</feature>
<proteinExistence type="predicted"/>
<keyword evidence="1" id="KW-0175">Coiled coil</keyword>
<dbReference type="GO" id="GO:0005876">
    <property type="term" value="C:spindle microtubule"/>
    <property type="evidence" value="ECO:0007669"/>
    <property type="project" value="TreeGrafter"/>
</dbReference>
<protein>
    <submittedName>
        <fullName evidence="3">Uncharacterized protein</fullName>
    </submittedName>
</protein>
<dbReference type="AlphaFoldDB" id="A0A8K1CMT4"/>
<feature type="compositionally biased region" description="Polar residues" evidence="2">
    <location>
        <begin position="555"/>
        <end position="565"/>
    </location>
</feature>
<feature type="compositionally biased region" description="Basic and acidic residues" evidence="2">
    <location>
        <begin position="1091"/>
        <end position="1106"/>
    </location>
</feature>
<sequence>MASMPLATSAMAAAAASESSLSPPPAIARVSPGNIRSLILEKEKELHDINEYRIRTLETLLREKETAAHAYKQKFNKLQEDFKYNLKLLEGRDEELALYDTNFASLKNVLRDREAEISELKAQVADLQTDVKQEQKRASEQEVFFQQKLKDARAQMEGARWNFDDELRRTRDEMEQAKRRMERQMREQQEDLETQRREITLTFDDVMRQREAEFKQTVDELQAKTRELELKVKSTTRESEMAKERCEELKMKMENMQKMLNESEKEAKAMEWQLSDVRASKDAKIAELEDEILKLQEVKQSLLDEYEGKMAELLQSLHSVEKAFVQQKAQYEDDLQRFIRKKETDSQDMSLRMDAKMQSLMAKLRDKEELCEKLQADIKQATWESEDKHLEKDREIERLKQEIQDVEEQKHSAINDMKQQLWTIEREQISLQEKMKEATLQLQMNKEKGKLQRQELNETVEKQEDLKREIVTLNLRWENKWQEHEQELSSRHELRLREVQQARDRLLNEKQATEDRLVHAENELHRLRTEMLTLKSNARINESFGNGYANGTRGSGNSQHQSSARGSREDSLPAPSPLWSDDNGTLSPLPNMSPMLTQSPQQHSTNRDSAMISQNEATLQAENAKLRDLIRQMREALSEQAQEVAASISPSGSGDQADTLKRLSLAEKQCVLLEAKLHDAEAKLRYPDASVDSSALKEMNEKLTLCQAELIQANRTIDARNKRIEELESQLKELGGSSGGSGLAANLVVTDVQVSELKRKLSSAHSDIERLVKERTQLMELSNQLTSELRRFKETSPDENRATNGKSLDFTGKKDYENLIADLSRSLEEARVNNKTLKKELRRMVKLQVLSQQQAGDGDGGDNTARSRAPSMMSTDGDTNTEEANGPRRHRSSTLSMMKALETNADSRRSSMYSVASSAQPTSVRGSGGEGSRRDSVNGVFDEELLSLVRNKLSSPVPTAGTTRRTTTRASTAIPQTIPEHENENDDAEEKEEAKIAATRPATTNSFNGSEVGGQTSMRMLFSRERMDSMDSVGESTAKVSDARVRLQQAKEMLLLAGKKAERSTSLASFASAPAKLSDRETPSQKSAIKRLKELQTKRAEMVQERKKVRNYSMAT</sequence>
<feature type="region of interest" description="Disordered" evidence="2">
    <location>
        <begin position="1059"/>
        <end position="1116"/>
    </location>
</feature>
<gene>
    <name evidence="3" type="ORF">Poli38472_003739</name>
</gene>
<dbReference type="PANTHER" id="PTHR46725">
    <property type="entry name" value="COILED-COIL DOMAIN-CONTAINING PROTEIN 57"/>
    <property type="match status" value="1"/>
</dbReference>
<dbReference type="PANTHER" id="PTHR46725:SF1">
    <property type="entry name" value="COILED-COIL DOMAIN-CONTAINING PROTEIN 57"/>
    <property type="match status" value="1"/>
</dbReference>
<dbReference type="InterPro" id="IPR042481">
    <property type="entry name" value="CCDC57"/>
</dbReference>
<feature type="compositionally biased region" description="Polar residues" evidence="2">
    <location>
        <begin position="582"/>
        <end position="610"/>
    </location>
</feature>
<dbReference type="OrthoDB" id="568502at2759"/>
<keyword evidence="4" id="KW-1185">Reference proteome</keyword>
<feature type="compositionally biased region" description="Low complexity" evidence="2">
    <location>
        <begin position="910"/>
        <end position="925"/>
    </location>
</feature>
<reference evidence="3" key="1">
    <citation type="submission" date="2019-03" db="EMBL/GenBank/DDBJ databases">
        <title>Long read genome sequence of the mycoparasitic Pythium oligandrum ATCC 38472 isolated from sugarbeet rhizosphere.</title>
        <authorList>
            <person name="Gaulin E."/>
        </authorList>
    </citation>
    <scope>NUCLEOTIDE SEQUENCE</scope>
    <source>
        <strain evidence="3">ATCC 38472_TT</strain>
    </source>
</reference>
<dbReference type="GO" id="GO:0007020">
    <property type="term" value="P:microtubule nucleation"/>
    <property type="evidence" value="ECO:0007669"/>
    <property type="project" value="TreeGrafter"/>
</dbReference>
<feature type="coiled-coil region" evidence="1">
    <location>
        <begin position="357"/>
        <end position="416"/>
    </location>
</feature>
<feature type="coiled-coil region" evidence="1">
    <location>
        <begin position="813"/>
        <end position="847"/>
    </location>
</feature>